<dbReference type="SUPFAM" id="SSF46785">
    <property type="entry name" value="Winged helix' DNA-binding domain"/>
    <property type="match status" value="1"/>
</dbReference>
<organism evidence="5 6">
    <name type="scientific">Pseudonocardia asaccharolytica DSM 44247 = NBRC 16224</name>
    <dbReference type="NCBI Taxonomy" id="1123024"/>
    <lineage>
        <taxon>Bacteria</taxon>
        <taxon>Bacillati</taxon>
        <taxon>Actinomycetota</taxon>
        <taxon>Actinomycetes</taxon>
        <taxon>Pseudonocardiales</taxon>
        <taxon>Pseudonocardiaceae</taxon>
        <taxon>Pseudonocardia</taxon>
    </lineage>
</organism>
<evidence type="ECO:0000313" key="6">
    <source>
        <dbReference type="Proteomes" id="UP000321328"/>
    </source>
</evidence>
<dbReference type="InterPro" id="IPR036388">
    <property type="entry name" value="WH-like_DNA-bd_sf"/>
</dbReference>
<protein>
    <submittedName>
        <fullName evidence="5">GntR family transcriptional regulator</fullName>
    </submittedName>
</protein>
<dbReference type="Gene3D" id="1.10.10.10">
    <property type="entry name" value="Winged helix-like DNA-binding domain superfamily/Winged helix DNA-binding domain"/>
    <property type="match status" value="1"/>
</dbReference>
<dbReference type="SMART" id="SM00895">
    <property type="entry name" value="FCD"/>
    <property type="match status" value="1"/>
</dbReference>
<keyword evidence="1" id="KW-0805">Transcription regulation</keyword>
<keyword evidence="3" id="KW-0804">Transcription</keyword>
<feature type="domain" description="HTH gntR-type" evidence="4">
    <location>
        <begin position="1"/>
        <end position="65"/>
    </location>
</feature>
<sequence length="229" mass="25739">MADEIEDELLTSGAPAGARIGLRTELIRRFEVSPSVMNEALRILRDRDLVTVKPGAHGGVFVANPAAQVRLGNLDLWFRQLRLDPKHLFEARVYLEDLFATVALTRATPEDIRAMQWALEEMRAVSGDPRSFLEATMRFHLAIARASRIEVLIGFYESIITVLGATLVRASYASDQHEEMMRHNLEVHANMAAAIRDQDAVALDKILVLHHRDLIWASDPSRSPHVDDE</sequence>
<dbReference type="GO" id="GO:0003700">
    <property type="term" value="F:DNA-binding transcription factor activity"/>
    <property type="evidence" value="ECO:0007669"/>
    <property type="project" value="InterPro"/>
</dbReference>
<dbReference type="EMBL" id="BJVI01000048">
    <property type="protein sequence ID" value="GEL19855.1"/>
    <property type="molecule type" value="Genomic_DNA"/>
</dbReference>
<keyword evidence="2" id="KW-0238">DNA-binding</keyword>
<evidence type="ECO:0000256" key="2">
    <source>
        <dbReference type="ARBA" id="ARBA00023125"/>
    </source>
</evidence>
<dbReference type="PROSITE" id="PS50949">
    <property type="entry name" value="HTH_GNTR"/>
    <property type="match status" value="1"/>
</dbReference>
<evidence type="ECO:0000256" key="1">
    <source>
        <dbReference type="ARBA" id="ARBA00023015"/>
    </source>
</evidence>
<evidence type="ECO:0000259" key="4">
    <source>
        <dbReference type="PROSITE" id="PS50949"/>
    </source>
</evidence>
<name>A0A511D516_9PSEU</name>
<gene>
    <name evidence="5" type="ORF">PA7_36920</name>
</gene>
<evidence type="ECO:0000256" key="3">
    <source>
        <dbReference type="ARBA" id="ARBA00023163"/>
    </source>
</evidence>
<dbReference type="STRING" id="1123024.GCA_000423625_04333"/>
<dbReference type="Proteomes" id="UP000321328">
    <property type="component" value="Unassembled WGS sequence"/>
</dbReference>
<keyword evidence="6" id="KW-1185">Reference proteome</keyword>
<accession>A0A511D516</accession>
<dbReference type="Pfam" id="PF07729">
    <property type="entry name" value="FCD"/>
    <property type="match status" value="1"/>
</dbReference>
<dbReference type="SUPFAM" id="SSF48008">
    <property type="entry name" value="GntR ligand-binding domain-like"/>
    <property type="match status" value="1"/>
</dbReference>
<dbReference type="InterPro" id="IPR011711">
    <property type="entry name" value="GntR_C"/>
</dbReference>
<dbReference type="InterPro" id="IPR000524">
    <property type="entry name" value="Tscrpt_reg_HTH_GntR"/>
</dbReference>
<evidence type="ECO:0000313" key="5">
    <source>
        <dbReference type="EMBL" id="GEL19855.1"/>
    </source>
</evidence>
<reference evidence="5 6" key="1">
    <citation type="submission" date="2019-07" db="EMBL/GenBank/DDBJ databases">
        <title>Whole genome shotgun sequence of Pseudonocardia asaccharolytica NBRC 16224.</title>
        <authorList>
            <person name="Hosoyama A."/>
            <person name="Uohara A."/>
            <person name="Ohji S."/>
            <person name="Ichikawa N."/>
        </authorList>
    </citation>
    <scope>NUCLEOTIDE SEQUENCE [LARGE SCALE GENOMIC DNA]</scope>
    <source>
        <strain evidence="5 6">NBRC 16224</strain>
    </source>
</reference>
<dbReference type="Gene3D" id="1.20.120.530">
    <property type="entry name" value="GntR ligand-binding domain-like"/>
    <property type="match status" value="1"/>
</dbReference>
<dbReference type="AlphaFoldDB" id="A0A511D516"/>
<dbReference type="InterPro" id="IPR008920">
    <property type="entry name" value="TF_FadR/GntR_C"/>
</dbReference>
<dbReference type="InterPro" id="IPR036390">
    <property type="entry name" value="WH_DNA-bd_sf"/>
</dbReference>
<proteinExistence type="predicted"/>
<dbReference type="PANTHER" id="PTHR43537:SF5">
    <property type="entry name" value="UXU OPERON TRANSCRIPTIONAL REGULATOR"/>
    <property type="match status" value="1"/>
</dbReference>
<dbReference type="GO" id="GO:0003677">
    <property type="term" value="F:DNA binding"/>
    <property type="evidence" value="ECO:0007669"/>
    <property type="project" value="UniProtKB-KW"/>
</dbReference>
<comment type="caution">
    <text evidence="5">The sequence shown here is derived from an EMBL/GenBank/DDBJ whole genome shotgun (WGS) entry which is preliminary data.</text>
</comment>
<dbReference type="PANTHER" id="PTHR43537">
    <property type="entry name" value="TRANSCRIPTIONAL REGULATOR, GNTR FAMILY"/>
    <property type="match status" value="1"/>
</dbReference>